<organism evidence="1 2">
    <name type="scientific">Candidatus Desulfatibia vada</name>
    <dbReference type="NCBI Taxonomy" id="2841696"/>
    <lineage>
        <taxon>Bacteria</taxon>
        <taxon>Pseudomonadati</taxon>
        <taxon>Thermodesulfobacteriota</taxon>
        <taxon>Desulfobacteria</taxon>
        <taxon>Desulfobacterales</taxon>
        <taxon>Desulfobacterales incertae sedis</taxon>
        <taxon>Candidatus Desulfatibia</taxon>
    </lineage>
</organism>
<reference evidence="1 2" key="1">
    <citation type="submission" date="2020-08" db="EMBL/GenBank/DDBJ databases">
        <title>Bridging the membrane lipid divide: bacteria of the FCB group superphylum have the potential to synthesize archaeal ether lipids.</title>
        <authorList>
            <person name="Villanueva L."/>
            <person name="Von Meijenfeldt F.A.B."/>
            <person name="Westbye A.B."/>
            <person name="Yadav S."/>
            <person name="Hopmans E.C."/>
            <person name="Dutilh B.E."/>
            <person name="Sinninghe Damste J.S."/>
        </authorList>
    </citation>
    <scope>NUCLEOTIDE SEQUENCE [LARGE SCALE GENOMIC DNA]</scope>
    <source>
        <strain evidence="1">NIOZ-UU17</strain>
    </source>
</reference>
<sequence length="687" mass="79035">MRSFQNIQNKKMLLFAIMLLFPFFILSCQTTGGKSINSMIKDSADSVGKMLKESTQKMGKALSKEDSYNLFYDQGDHLEELIKADKFEEAADLYVSHKVFFQKKIEKYQGKLKLVADKLNADENPQIKEAIQQIENIVWPTPYSQWVAIKDKINDSTKLLELYDSQPMLLESNYRSPFANILETKLNELTNNITEDSSTQFLSFNHFSDSSFYELYPITVLNLEFSLIRDQIKSANAHQIKQFISNYPKGKVLSYSHFEEISNFYIESCLREKKEIGPLNLQSILTTIKDAQEEGFEPTKIPNLKIGFAEATSKTDMTEGQNEFPYHIEIDIPFQTIEVNLNDVLSKDNPDSLDYLIVIDVAVARADGTVIHRDKVSSKYVADTRRDPNPEYEIARFNVTQAQNNLANAQRQSSSNNPYASPMVNLMGSIIKGAAVITHKNNYNNAMAILNSTPQFIEKPIYQTYEFSKLQIDITKNLLANYYIIDFKKNIFFKSSFKINKKQSFNLALNVNNEDTRREEIRGYTNSENEVSKWEKEPVSISLSNVIDHYLANIEKVKKLPRLPALREEISKSKNLAMAQFMVNIEGEAKYTYGDDMSLVHARKFCKDLAIRNALENYYTFLMSETKAENFQIESDKIWSLAAGYVRDIKEEEKKEEGRAIYYRISGYVDKAEIEKLLKEKVGIQKP</sequence>
<dbReference type="PROSITE" id="PS51257">
    <property type="entry name" value="PROKAR_LIPOPROTEIN"/>
    <property type="match status" value="1"/>
</dbReference>
<dbReference type="EMBL" id="JACNIG010000094">
    <property type="protein sequence ID" value="MBC8430925.1"/>
    <property type="molecule type" value="Genomic_DNA"/>
</dbReference>
<name>A0A8J6TPX4_9BACT</name>
<dbReference type="AlphaFoldDB" id="A0A8J6TPX4"/>
<accession>A0A8J6TPX4</accession>
<evidence type="ECO:0000313" key="1">
    <source>
        <dbReference type="EMBL" id="MBC8430925.1"/>
    </source>
</evidence>
<protein>
    <submittedName>
        <fullName evidence="1">Uncharacterized protein</fullName>
    </submittedName>
</protein>
<gene>
    <name evidence="1" type="ORF">H8D96_03300</name>
</gene>
<evidence type="ECO:0000313" key="2">
    <source>
        <dbReference type="Proteomes" id="UP000605201"/>
    </source>
</evidence>
<comment type="caution">
    <text evidence="1">The sequence shown here is derived from an EMBL/GenBank/DDBJ whole genome shotgun (WGS) entry which is preliminary data.</text>
</comment>
<dbReference type="Proteomes" id="UP000605201">
    <property type="component" value="Unassembled WGS sequence"/>
</dbReference>
<proteinExistence type="predicted"/>